<dbReference type="OrthoDB" id="9801960at2"/>
<keyword evidence="2" id="KW-0413">Isomerase</keyword>
<dbReference type="InterPro" id="IPR050312">
    <property type="entry name" value="IolE/XylAMocC-like"/>
</dbReference>
<dbReference type="STRING" id="1121416.SAMN02745220_00474"/>
<proteinExistence type="predicted"/>
<keyword evidence="3" id="KW-1185">Reference proteome</keyword>
<dbReference type="SUPFAM" id="SSF51658">
    <property type="entry name" value="Xylose isomerase-like"/>
    <property type="match status" value="1"/>
</dbReference>
<dbReference type="GO" id="GO:0016853">
    <property type="term" value="F:isomerase activity"/>
    <property type="evidence" value="ECO:0007669"/>
    <property type="project" value="UniProtKB-KW"/>
</dbReference>
<dbReference type="EMBL" id="FRFE01000002">
    <property type="protein sequence ID" value="SHO43694.1"/>
    <property type="molecule type" value="Genomic_DNA"/>
</dbReference>
<dbReference type="InterPro" id="IPR013022">
    <property type="entry name" value="Xyl_isomerase-like_TIM-brl"/>
</dbReference>
<name>A0A1M7XXK9_9BACT</name>
<dbReference type="PANTHER" id="PTHR12110:SF21">
    <property type="entry name" value="XYLOSE ISOMERASE-LIKE TIM BARREL DOMAIN-CONTAINING PROTEIN"/>
    <property type="match status" value="1"/>
</dbReference>
<evidence type="ECO:0000259" key="1">
    <source>
        <dbReference type="Pfam" id="PF01261"/>
    </source>
</evidence>
<dbReference type="Gene3D" id="3.20.20.150">
    <property type="entry name" value="Divalent-metal-dependent TIM barrel enzymes"/>
    <property type="match status" value="1"/>
</dbReference>
<dbReference type="Pfam" id="PF01261">
    <property type="entry name" value="AP_endonuc_2"/>
    <property type="match status" value="1"/>
</dbReference>
<protein>
    <submittedName>
        <fullName evidence="2">Sugar phosphate isomerase/epimerase</fullName>
    </submittedName>
</protein>
<sequence>MKIGVMNNPSKSVYDEATFCGNNGFDFLDLTIEGPEAASIDVEKLRPILDSYGLTITGHTDPCLPYAYPIQGLRDACLKELERCAGIFAALGARVMNIHPCYFCPPAMRKDLVSFHIEALRPIVEMAASYGLTMVFENFKAPFDRVSTFKILLKEVDGLQLHLDFGHSNLGVDNHEVFCRELGEHIQHVHFSDNRSRSDDHMPLGVGSVNWQNAVKVLKATGYNSTITLEVFCNDPNMQDKYLDMSRKMIQDLWG</sequence>
<reference evidence="2 3" key="1">
    <citation type="submission" date="2016-12" db="EMBL/GenBank/DDBJ databases">
        <authorList>
            <person name="Song W.-J."/>
            <person name="Kurnit D.M."/>
        </authorList>
    </citation>
    <scope>NUCLEOTIDE SEQUENCE [LARGE SCALE GENOMIC DNA]</scope>
    <source>
        <strain evidence="2 3">DSM 18488</strain>
    </source>
</reference>
<feature type="domain" description="Xylose isomerase-like TIM barrel" evidence="1">
    <location>
        <begin position="23"/>
        <end position="237"/>
    </location>
</feature>
<evidence type="ECO:0000313" key="3">
    <source>
        <dbReference type="Proteomes" id="UP000184603"/>
    </source>
</evidence>
<dbReference type="RefSeq" id="WP_073611847.1">
    <property type="nucleotide sequence ID" value="NZ_FRFE01000002.1"/>
</dbReference>
<organism evidence="2 3">
    <name type="scientific">Desulfopila aestuarii DSM 18488</name>
    <dbReference type="NCBI Taxonomy" id="1121416"/>
    <lineage>
        <taxon>Bacteria</taxon>
        <taxon>Pseudomonadati</taxon>
        <taxon>Thermodesulfobacteriota</taxon>
        <taxon>Desulfobulbia</taxon>
        <taxon>Desulfobulbales</taxon>
        <taxon>Desulfocapsaceae</taxon>
        <taxon>Desulfopila</taxon>
    </lineage>
</organism>
<dbReference type="Proteomes" id="UP000184603">
    <property type="component" value="Unassembled WGS sequence"/>
</dbReference>
<dbReference type="AlphaFoldDB" id="A0A1M7XXK9"/>
<gene>
    <name evidence="2" type="ORF">SAMN02745220_00474</name>
</gene>
<dbReference type="InterPro" id="IPR036237">
    <property type="entry name" value="Xyl_isomerase-like_sf"/>
</dbReference>
<dbReference type="PANTHER" id="PTHR12110">
    <property type="entry name" value="HYDROXYPYRUVATE ISOMERASE"/>
    <property type="match status" value="1"/>
</dbReference>
<evidence type="ECO:0000313" key="2">
    <source>
        <dbReference type="EMBL" id="SHO43694.1"/>
    </source>
</evidence>
<accession>A0A1M7XXK9</accession>